<dbReference type="InterPro" id="IPR003961">
    <property type="entry name" value="FN3_dom"/>
</dbReference>
<dbReference type="PROSITE" id="PS50853">
    <property type="entry name" value="FN3"/>
    <property type="match status" value="1"/>
</dbReference>
<protein>
    <recommendedName>
        <fullName evidence="1">Fibronectin type-III domain-containing protein</fullName>
    </recommendedName>
</protein>
<dbReference type="SMART" id="SM00060">
    <property type="entry name" value="FN3"/>
    <property type="match status" value="2"/>
</dbReference>
<proteinExistence type="predicted"/>
<dbReference type="AlphaFoldDB" id="X1UAH5"/>
<accession>X1UAH5</accession>
<dbReference type="Gene3D" id="2.60.40.10">
    <property type="entry name" value="Immunoglobulins"/>
    <property type="match status" value="2"/>
</dbReference>
<dbReference type="InterPro" id="IPR036116">
    <property type="entry name" value="FN3_sf"/>
</dbReference>
<comment type="caution">
    <text evidence="2">The sequence shown here is derived from an EMBL/GenBank/DDBJ whole genome shotgun (WGS) entry which is preliminary data.</text>
</comment>
<feature type="domain" description="Fibronectin type-III" evidence="1">
    <location>
        <begin position="37"/>
        <end position="136"/>
    </location>
</feature>
<dbReference type="CDD" id="cd00063">
    <property type="entry name" value="FN3"/>
    <property type="match status" value="1"/>
</dbReference>
<evidence type="ECO:0000259" key="1">
    <source>
        <dbReference type="PROSITE" id="PS50853"/>
    </source>
</evidence>
<dbReference type="EMBL" id="BARW01020214">
    <property type="protein sequence ID" value="GAI89354.1"/>
    <property type="molecule type" value="Genomic_DNA"/>
</dbReference>
<gene>
    <name evidence="2" type="ORF">S12H4_34197</name>
</gene>
<sequence length="215" mass="22891">MEVKRLVGLIALVAVLTGLLLSGLTAPHTSSADPSVAPTVATNATTNIEETTATLNGMVIDDGGEPCQHRFEYATDPGEPYAYNTTWTGNITSGQSFNESVSKLTKGTKYYFRAQAKNSAGTGSGSELSFLTKPDAPTNLSASSAGPDQIDLFWTKGDGAQNTTIMRKQGGYPADKDDGTQVYFDTGTSTSGHGLTHNTTYYYRAWSYVEGSEEQ</sequence>
<reference evidence="2" key="1">
    <citation type="journal article" date="2014" name="Front. Microbiol.">
        <title>High frequency of phylogenetically diverse reductive dehalogenase-homologous genes in deep subseafloor sedimentary metagenomes.</title>
        <authorList>
            <person name="Kawai M."/>
            <person name="Futagami T."/>
            <person name="Toyoda A."/>
            <person name="Takaki Y."/>
            <person name="Nishi S."/>
            <person name="Hori S."/>
            <person name="Arai W."/>
            <person name="Tsubouchi T."/>
            <person name="Morono Y."/>
            <person name="Uchiyama I."/>
            <person name="Ito T."/>
            <person name="Fujiyama A."/>
            <person name="Inagaki F."/>
            <person name="Takami H."/>
        </authorList>
    </citation>
    <scope>NUCLEOTIDE SEQUENCE</scope>
    <source>
        <strain evidence="2">Expedition CK06-06</strain>
    </source>
</reference>
<dbReference type="SUPFAM" id="SSF49265">
    <property type="entry name" value="Fibronectin type III"/>
    <property type="match status" value="1"/>
</dbReference>
<dbReference type="InterPro" id="IPR013783">
    <property type="entry name" value="Ig-like_fold"/>
</dbReference>
<evidence type="ECO:0000313" key="2">
    <source>
        <dbReference type="EMBL" id="GAI89354.1"/>
    </source>
</evidence>
<name>X1UAH5_9ZZZZ</name>
<feature type="non-terminal residue" evidence="2">
    <location>
        <position position="215"/>
    </location>
</feature>
<organism evidence="2">
    <name type="scientific">marine sediment metagenome</name>
    <dbReference type="NCBI Taxonomy" id="412755"/>
    <lineage>
        <taxon>unclassified sequences</taxon>
        <taxon>metagenomes</taxon>
        <taxon>ecological metagenomes</taxon>
    </lineage>
</organism>